<dbReference type="OrthoDB" id="2887449at2"/>
<keyword evidence="3" id="KW-1185">Reference proteome</keyword>
<proteinExistence type="predicted"/>
<organism evidence="2 3">
    <name type="scientific">Cytobacillus praedii</name>
    <dbReference type="NCBI Taxonomy" id="1742358"/>
    <lineage>
        <taxon>Bacteria</taxon>
        <taxon>Bacillati</taxon>
        <taxon>Bacillota</taxon>
        <taxon>Bacilli</taxon>
        <taxon>Bacillales</taxon>
        <taxon>Bacillaceae</taxon>
        <taxon>Cytobacillus</taxon>
    </lineage>
</organism>
<comment type="caution">
    <text evidence="2">The sequence shown here is derived from an EMBL/GenBank/DDBJ whole genome shotgun (WGS) entry which is preliminary data.</text>
</comment>
<reference evidence="2 3" key="1">
    <citation type="submission" date="2019-03" db="EMBL/GenBank/DDBJ databases">
        <authorList>
            <person name="Jensen L."/>
            <person name="Storgaard J."/>
            <person name="Sulaj E."/>
            <person name="Schramm A."/>
            <person name="Marshall I.P.G."/>
        </authorList>
    </citation>
    <scope>NUCLEOTIDE SEQUENCE [LARGE SCALE GENOMIC DNA]</scope>
    <source>
        <strain evidence="2 3">2017H2G3</strain>
    </source>
</reference>
<evidence type="ECO:0000313" key="3">
    <source>
        <dbReference type="Proteomes" id="UP000293846"/>
    </source>
</evidence>
<keyword evidence="1" id="KW-1133">Transmembrane helix</keyword>
<protein>
    <submittedName>
        <fullName evidence="2">Uncharacterized protein</fullName>
    </submittedName>
</protein>
<sequence length="62" mass="6534">MLFGPGILIAGGATILLACIDKTLESYGFQFLGSVLRIAIPLAAMAAGVYFIETNAMIGWLK</sequence>
<accession>A0A4R1AXH6</accession>
<feature type="transmembrane region" description="Helical" evidence="1">
    <location>
        <begin position="28"/>
        <end position="52"/>
    </location>
</feature>
<dbReference type="Proteomes" id="UP000293846">
    <property type="component" value="Unassembled WGS sequence"/>
</dbReference>
<dbReference type="RefSeq" id="WP_131236509.1">
    <property type="nucleotide sequence ID" value="NZ_SJTH01000006.1"/>
</dbReference>
<evidence type="ECO:0000256" key="1">
    <source>
        <dbReference type="SAM" id="Phobius"/>
    </source>
</evidence>
<evidence type="ECO:0000313" key="2">
    <source>
        <dbReference type="EMBL" id="TCJ05029.1"/>
    </source>
</evidence>
<gene>
    <name evidence="2" type="ORF">E0Y62_07370</name>
</gene>
<dbReference type="EMBL" id="SJTH01000006">
    <property type="protein sequence ID" value="TCJ05029.1"/>
    <property type="molecule type" value="Genomic_DNA"/>
</dbReference>
<name>A0A4R1AXH6_9BACI</name>
<keyword evidence="1" id="KW-0812">Transmembrane</keyword>
<keyword evidence="1" id="KW-0472">Membrane</keyword>
<dbReference type="AlphaFoldDB" id="A0A4R1AXH6"/>